<evidence type="ECO:0000256" key="2">
    <source>
        <dbReference type="ARBA" id="ARBA00023015"/>
    </source>
</evidence>
<dbReference type="InterPro" id="IPR036879">
    <property type="entry name" value="TF_MADSbox_sf"/>
</dbReference>
<evidence type="ECO:0000256" key="1">
    <source>
        <dbReference type="ARBA" id="ARBA00004123"/>
    </source>
</evidence>
<dbReference type="PRINTS" id="PR00404">
    <property type="entry name" value="MADSDOMAIN"/>
</dbReference>
<keyword evidence="4" id="KW-0804">Transcription</keyword>
<dbReference type="PROSITE" id="PS50066">
    <property type="entry name" value="MADS_BOX_2"/>
    <property type="match status" value="1"/>
</dbReference>
<dbReference type="GO" id="GO:0046983">
    <property type="term" value="F:protein dimerization activity"/>
    <property type="evidence" value="ECO:0007669"/>
    <property type="project" value="InterPro"/>
</dbReference>
<evidence type="ECO:0000256" key="5">
    <source>
        <dbReference type="ARBA" id="ARBA00023242"/>
    </source>
</evidence>
<keyword evidence="5" id="KW-0539">Nucleus</keyword>
<keyword evidence="8" id="KW-1185">Reference proteome</keyword>
<dbReference type="CDD" id="cd00120">
    <property type="entry name" value="MADS"/>
    <property type="match status" value="1"/>
</dbReference>
<keyword evidence="2" id="KW-0805">Transcription regulation</keyword>
<accession>A0A899FYY2</accession>
<dbReference type="Gene3D" id="3.40.1810.10">
    <property type="entry name" value="Transcription factor, MADS-box"/>
    <property type="match status" value="1"/>
</dbReference>
<evidence type="ECO:0000313" key="7">
    <source>
        <dbReference type="EMBL" id="QSL65716.1"/>
    </source>
</evidence>
<proteinExistence type="predicted"/>
<comment type="subcellular location">
    <subcellularLocation>
        <location evidence="1">Nucleus</location>
    </subcellularLocation>
</comment>
<dbReference type="SMART" id="SM00432">
    <property type="entry name" value="MADS"/>
    <property type="match status" value="1"/>
</dbReference>
<name>A0A899FYY2_9ASCO</name>
<evidence type="ECO:0000256" key="4">
    <source>
        <dbReference type="ARBA" id="ARBA00023163"/>
    </source>
</evidence>
<dbReference type="PANTHER" id="PTHR48019">
    <property type="entry name" value="SERUM RESPONSE FACTOR HOMOLOG"/>
    <property type="match status" value="1"/>
</dbReference>
<protein>
    <recommendedName>
        <fullName evidence="6">MADS-box domain-containing protein</fullName>
    </recommendedName>
</protein>
<gene>
    <name evidence="7" type="ORF">MERGE_003030</name>
</gene>
<sequence length="278" mass="32579">MFLDRQHQPLAPKIKSTTLLPYKPCGKGKTKIAMKYREDKRQRQITASKRLPGLMKKAAQYSELTGAKVIVLVRDEQRRVYRYCSEGESNIEKSANRMLTDPAEKIFTTEQFSEYSSLQNENPEKEEVSKNLTNDDSNLQKCEKKDIEIKTDGKEYEEFQNNIYEIQNLEKNDINVTEPLLNPINEDFLQWPITFVKSSTYPNLSPQIHQMKFSGSVPSFPYNMLNTINYNRNTFDIPEKLFDYYSNPIEIDPTFEAQENNFMNSGVLWYPKKLKMFD</sequence>
<organism evidence="7 8">
    <name type="scientific">Pneumocystis wakefieldiae</name>
    <dbReference type="NCBI Taxonomy" id="38082"/>
    <lineage>
        <taxon>Eukaryota</taxon>
        <taxon>Fungi</taxon>
        <taxon>Dikarya</taxon>
        <taxon>Ascomycota</taxon>
        <taxon>Taphrinomycotina</taxon>
        <taxon>Pneumocystomycetes</taxon>
        <taxon>Pneumocystaceae</taxon>
        <taxon>Pneumocystis</taxon>
    </lineage>
</organism>
<dbReference type="InterPro" id="IPR002100">
    <property type="entry name" value="TF_MADSbox"/>
</dbReference>
<dbReference type="Pfam" id="PF00319">
    <property type="entry name" value="SRF-TF"/>
    <property type="match status" value="1"/>
</dbReference>
<dbReference type="GO" id="GO:0003677">
    <property type="term" value="F:DNA binding"/>
    <property type="evidence" value="ECO:0007669"/>
    <property type="project" value="UniProtKB-KW"/>
</dbReference>
<dbReference type="EMBL" id="CP054538">
    <property type="protein sequence ID" value="QSL65716.1"/>
    <property type="molecule type" value="Genomic_DNA"/>
</dbReference>
<dbReference type="SUPFAM" id="SSF55455">
    <property type="entry name" value="SRF-like"/>
    <property type="match status" value="1"/>
</dbReference>
<feature type="domain" description="MADS-box" evidence="6">
    <location>
        <begin position="27"/>
        <end position="87"/>
    </location>
</feature>
<evidence type="ECO:0000259" key="6">
    <source>
        <dbReference type="PROSITE" id="PS50066"/>
    </source>
</evidence>
<dbReference type="Proteomes" id="UP000663699">
    <property type="component" value="Chromosome 7"/>
</dbReference>
<keyword evidence="3" id="KW-0238">DNA-binding</keyword>
<reference evidence="7" key="1">
    <citation type="submission" date="2020-06" db="EMBL/GenBank/DDBJ databases">
        <title>Genomes of multiple members of Pneumocystis genus reveal paths to human pathogen Pneumocystis jirovecii.</title>
        <authorList>
            <person name="Cisse O.H."/>
            <person name="Ma L."/>
            <person name="Dekker J."/>
            <person name="Khil P."/>
            <person name="Jo J."/>
            <person name="Brenchley J."/>
            <person name="Blair R."/>
            <person name="Pahar B."/>
            <person name="Chabe M."/>
            <person name="Van Rompay K.A."/>
            <person name="Keesler R."/>
            <person name="Sukura A."/>
            <person name="Hirsch V."/>
            <person name="Kutty G."/>
            <person name="Liu Y."/>
            <person name="Peng L."/>
            <person name="Chen J."/>
            <person name="Song J."/>
            <person name="Weissenbacher-Lang C."/>
            <person name="Xu J."/>
            <person name="Upham N.S."/>
            <person name="Stajich J.E."/>
            <person name="Cuomo C.A."/>
            <person name="Cushion M.T."/>
            <person name="Kovacs J.A."/>
        </authorList>
    </citation>
    <scope>NUCLEOTIDE SEQUENCE</scope>
    <source>
        <strain evidence="7">2A</strain>
    </source>
</reference>
<dbReference type="AlphaFoldDB" id="A0A899FYY2"/>
<dbReference type="GO" id="GO:0005634">
    <property type="term" value="C:nucleus"/>
    <property type="evidence" value="ECO:0007669"/>
    <property type="project" value="UniProtKB-SubCell"/>
</dbReference>
<dbReference type="GO" id="GO:0045944">
    <property type="term" value="P:positive regulation of transcription by RNA polymerase II"/>
    <property type="evidence" value="ECO:0007669"/>
    <property type="project" value="UniProtKB-ARBA"/>
</dbReference>
<dbReference type="OrthoDB" id="2284405at2759"/>
<evidence type="ECO:0000313" key="8">
    <source>
        <dbReference type="Proteomes" id="UP000663699"/>
    </source>
</evidence>
<dbReference type="InterPro" id="IPR050142">
    <property type="entry name" value="MADS-box/MEF2_TF"/>
</dbReference>
<evidence type="ECO:0000256" key="3">
    <source>
        <dbReference type="ARBA" id="ARBA00023125"/>
    </source>
</evidence>